<feature type="non-terminal residue" evidence="1">
    <location>
        <position position="109"/>
    </location>
</feature>
<name>A0A7C5R3D6_9PROT</name>
<comment type="caution">
    <text evidence="1">The sequence shown here is derived from an EMBL/GenBank/DDBJ whole genome shotgun (WGS) entry which is preliminary data.</text>
</comment>
<organism evidence="1">
    <name type="scientific">Hellea balneolensis</name>
    <dbReference type="NCBI Taxonomy" id="287478"/>
    <lineage>
        <taxon>Bacteria</taxon>
        <taxon>Pseudomonadati</taxon>
        <taxon>Pseudomonadota</taxon>
        <taxon>Alphaproteobacteria</taxon>
        <taxon>Maricaulales</taxon>
        <taxon>Robiginitomaculaceae</taxon>
        <taxon>Hellea</taxon>
    </lineage>
</organism>
<sequence>MVFKPHLYTIDDAGVRRALTPRSILAPQIEIIPRSQCSFRHQSLKKQSQSALKAVRFKALKEASSPAAIIRLVRDKSRKGVGIWSYDPSGQAGRRVMPETLAYIPYKNG</sequence>
<accession>A0A7C5R3D6</accession>
<evidence type="ECO:0000313" key="1">
    <source>
        <dbReference type="EMBL" id="HHL42266.1"/>
    </source>
</evidence>
<protein>
    <submittedName>
        <fullName evidence="1">Uncharacterized protein</fullName>
    </submittedName>
</protein>
<dbReference type="Proteomes" id="UP000885830">
    <property type="component" value="Unassembled WGS sequence"/>
</dbReference>
<dbReference type="AlphaFoldDB" id="A0A7C5R3D6"/>
<dbReference type="EMBL" id="DRMJ01000068">
    <property type="protein sequence ID" value="HHL42266.1"/>
    <property type="molecule type" value="Genomic_DNA"/>
</dbReference>
<proteinExistence type="predicted"/>
<gene>
    <name evidence="1" type="ORF">ENJ42_01490</name>
</gene>
<reference evidence="1" key="1">
    <citation type="journal article" date="2020" name="mSystems">
        <title>Genome- and Community-Level Interaction Insights into Carbon Utilization and Element Cycling Functions of Hydrothermarchaeota in Hydrothermal Sediment.</title>
        <authorList>
            <person name="Zhou Z."/>
            <person name="Liu Y."/>
            <person name="Xu W."/>
            <person name="Pan J."/>
            <person name="Luo Z.H."/>
            <person name="Li M."/>
        </authorList>
    </citation>
    <scope>NUCLEOTIDE SEQUENCE [LARGE SCALE GENOMIC DNA]</scope>
    <source>
        <strain evidence="1">HyVt-485</strain>
    </source>
</reference>